<evidence type="ECO:0000313" key="9">
    <source>
        <dbReference type="EMBL" id="ADY55626.1"/>
    </source>
</evidence>
<feature type="transmembrane region" description="Helical" evidence="7">
    <location>
        <begin position="7"/>
        <end position="29"/>
    </location>
</feature>
<keyword evidence="3" id="KW-1003">Cell membrane</keyword>
<keyword evidence="6 7" id="KW-0472">Membrane</keyword>
<keyword evidence="10" id="KW-1185">Reference proteome</keyword>
<evidence type="ECO:0000256" key="7">
    <source>
        <dbReference type="RuleBase" id="RU363032"/>
    </source>
</evidence>
<keyword evidence="5 7" id="KW-1133">Transmembrane helix</keyword>
<evidence type="ECO:0000256" key="5">
    <source>
        <dbReference type="ARBA" id="ARBA00022989"/>
    </source>
</evidence>
<dbReference type="AlphaFoldDB" id="F0SVS0"/>
<dbReference type="OrthoDB" id="9789439at2"/>
<protein>
    <submittedName>
        <fullName evidence="9">Binding-protein-dependent transport systems inner membrane component</fullName>
    </submittedName>
</protein>
<keyword evidence="2 7" id="KW-0813">Transport</keyword>
<feature type="transmembrane region" description="Helical" evidence="7">
    <location>
        <begin position="99"/>
        <end position="126"/>
    </location>
</feature>
<dbReference type="SUPFAM" id="SSF161098">
    <property type="entry name" value="MetI-like"/>
    <property type="match status" value="1"/>
</dbReference>
<dbReference type="GO" id="GO:0055085">
    <property type="term" value="P:transmembrane transport"/>
    <property type="evidence" value="ECO:0007669"/>
    <property type="project" value="InterPro"/>
</dbReference>
<evidence type="ECO:0000256" key="1">
    <source>
        <dbReference type="ARBA" id="ARBA00004651"/>
    </source>
</evidence>
<dbReference type="EMBL" id="CP002547">
    <property type="protein sequence ID" value="ADY55626.1"/>
    <property type="molecule type" value="Genomic_DNA"/>
</dbReference>
<comment type="similarity">
    <text evidence="7">Belongs to the binding-protein-dependent transport system permease family.</text>
</comment>
<gene>
    <name evidence="9" type="ordered locus">Sgly_1319</name>
</gene>
<comment type="subcellular location">
    <subcellularLocation>
        <location evidence="1 7">Cell membrane</location>
        <topology evidence="1 7">Multi-pass membrane protein</topology>
    </subcellularLocation>
</comment>
<dbReference type="PROSITE" id="PS50928">
    <property type="entry name" value="ABC_TM1"/>
    <property type="match status" value="1"/>
</dbReference>
<dbReference type="Pfam" id="PF00528">
    <property type="entry name" value="BPD_transp_1"/>
    <property type="match status" value="1"/>
</dbReference>
<dbReference type="KEGG" id="sgy:Sgly_1319"/>
<reference evidence="10" key="2">
    <citation type="submission" date="2011-02" db="EMBL/GenBank/DDBJ databases">
        <title>The complete genome of Syntrophobotulus glycolicus DSM 8271.</title>
        <authorList>
            <person name="Lucas S."/>
            <person name="Copeland A."/>
            <person name="Lapidus A."/>
            <person name="Bruce D."/>
            <person name="Goodwin L."/>
            <person name="Pitluck S."/>
            <person name="Kyrpides N."/>
            <person name="Mavromatis K."/>
            <person name="Pagani I."/>
            <person name="Ivanova N."/>
            <person name="Mikhailova N."/>
            <person name="Chertkov O."/>
            <person name="Held B."/>
            <person name="Detter J.C."/>
            <person name="Tapia R."/>
            <person name="Han C."/>
            <person name="Land M."/>
            <person name="Hauser L."/>
            <person name="Markowitz V."/>
            <person name="Cheng J.-F."/>
            <person name="Hugenholtz P."/>
            <person name="Woyke T."/>
            <person name="Wu D."/>
            <person name="Spring S."/>
            <person name="Schroeder M."/>
            <person name="Brambilla E."/>
            <person name="Klenk H.-P."/>
            <person name="Eisen J.A."/>
        </authorList>
    </citation>
    <scope>NUCLEOTIDE SEQUENCE [LARGE SCALE GENOMIC DNA]</scope>
    <source>
        <strain evidence="10">DSM 8271 / FlGlyR</strain>
    </source>
</reference>
<sequence length="327" mass="35672">MIRTKHIAGILGRMLMLLFAVSMISFILITNSPIDPLVSYVGTESTLSQAAKEAITQHWGLSDPLPERYLTWFKNLLQGDFGTSITYKRPVIDVIQDRFFYSVVLMTIAWTLSGIVGFIAGIAAGLKRDSVFDRAVKVFCLGLQSAPSFWLGLLILSCFSVSLGWFPIGMAAPMGKLASQVTLGDRVYHLVLPAFTLTIVSISKITLYTRQKLIEIMNSDFILFAKARGENTRQLVTRHVIKNIALPAITLQFASFSELFGGMALAETVFSYPGIGTATTAAALNGDVPLLLGIALFSALFVFSGNLIANLLYGVVDPRIKEGGEYV</sequence>
<dbReference type="Gene3D" id="1.10.3720.10">
    <property type="entry name" value="MetI-like"/>
    <property type="match status" value="1"/>
</dbReference>
<feature type="domain" description="ABC transmembrane type-1" evidence="8">
    <location>
        <begin position="99"/>
        <end position="313"/>
    </location>
</feature>
<proteinExistence type="inferred from homology"/>
<organism evidence="9 10">
    <name type="scientific">Syntrophobotulus glycolicus (strain DSM 8271 / FlGlyR)</name>
    <dbReference type="NCBI Taxonomy" id="645991"/>
    <lineage>
        <taxon>Bacteria</taxon>
        <taxon>Bacillati</taxon>
        <taxon>Bacillota</taxon>
        <taxon>Clostridia</taxon>
        <taxon>Eubacteriales</taxon>
        <taxon>Desulfitobacteriaceae</taxon>
        <taxon>Syntrophobotulus</taxon>
    </lineage>
</organism>
<dbReference type="eggNOG" id="COG0601">
    <property type="taxonomic scope" value="Bacteria"/>
</dbReference>
<accession>F0SVS0</accession>
<dbReference type="HOGENOM" id="CLU_036879_0_2_9"/>
<evidence type="ECO:0000259" key="8">
    <source>
        <dbReference type="PROSITE" id="PS50928"/>
    </source>
</evidence>
<dbReference type="InterPro" id="IPR045621">
    <property type="entry name" value="BPD_transp_1_N"/>
</dbReference>
<evidence type="ECO:0000256" key="3">
    <source>
        <dbReference type="ARBA" id="ARBA00022475"/>
    </source>
</evidence>
<keyword evidence="4 7" id="KW-0812">Transmembrane</keyword>
<evidence type="ECO:0000313" key="10">
    <source>
        <dbReference type="Proteomes" id="UP000007488"/>
    </source>
</evidence>
<dbReference type="Pfam" id="PF19300">
    <property type="entry name" value="BPD_transp_1_N"/>
    <property type="match status" value="1"/>
</dbReference>
<evidence type="ECO:0000256" key="2">
    <source>
        <dbReference type="ARBA" id="ARBA00022448"/>
    </source>
</evidence>
<feature type="transmembrane region" description="Helical" evidence="7">
    <location>
        <begin position="147"/>
        <end position="168"/>
    </location>
</feature>
<dbReference type="RefSeq" id="WP_013624496.1">
    <property type="nucleotide sequence ID" value="NC_015172.1"/>
</dbReference>
<dbReference type="PANTHER" id="PTHR43163">
    <property type="entry name" value="DIPEPTIDE TRANSPORT SYSTEM PERMEASE PROTEIN DPPB-RELATED"/>
    <property type="match status" value="1"/>
</dbReference>
<dbReference type="PANTHER" id="PTHR43163:SF9">
    <property type="entry name" value="ABC TRANSPORTER PERMEASE PROTEIN"/>
    <property type="match status" value="1"/>
</dbReference>
<dbReference type="STRING" id="645991.Sgly_1319"/>
<reference evidence="9 10" key="1">
    <citation type="journal article" date="2011" name="Stand. Genomic Sci.">
        <title>Complete genome sequence of Syntrophobotulus glycolicus type strain (FlGlyR).</title>
        <authorList>
            <person name="Han C."/>
            <person name="Mwirichia R."/>
            <person name="Chertkov O."/>
            <person name="Held B."/>
            <person name="Lapidus A."/>
            <person name="Nolan M."/>
            <person name="Lucas S."/>
            <person name="Hammon N."/>
            <person name="Deshpande S."/>
            <person name="Cheng J.F."/>
            <person name="Tapia R."/>
            <person name="Goodwin L."/>
            <person name="Pitluck S."/>
            <person name="Huntemann M."/>
            <person name="Liolios K."/>
            <person name="Ivanova N."/>
            <person name="Pagani I."/>
            <person name="Mavromatis K."/>
            <person name="Ovchinikova G."/>
            <person name="Pati A."/>
            <person name="Chen A."/>
            <person name="Palaniappan K."/>
            <person name="Land M."/>
            <person name="Hauser L."/>
            <person name="Brambilla E.M."/>
            <person name="Rohde M."/>
            <person name="Spring S."/>
            <person name="Sikorski J."/>
            <person name="Goker M."/>
            <person name="Woyke T."/>
            <person name="Bristow J."/>
            <person name="Eisen J.A."/>
            <person name="Markowitz V."/>
            <person name="Hugenholtz P."/>
            <person name="Kyrpides N.C."/>
            <person name="Klenk H.P."/>
            <person name="Detter J.C."/>
        </authorList>
    </citation>
    <scope>NUCLEOTIDE SEQUENCE [LARGE SCALE GENOMIC DNA]</scope>
    <source>
        <strain evidence="10">DSM 8271 / FlGlyR</strain>
    </source>
</reference>
<dbReference type="Proteomes" id="UP000007488">
    <property type="component" value="Chromosome"/>
</dbReference>
<evidence type="ECO:0000256" key="6">
    <source>
        <dbReference type="ARBA" id="ARBA00023136"/>
    </source>
</evidence>
<dbReference type="GO" id="GO:0005886">
    <property type="term" value="C:plasma membrane"/>
    <property type="evidence" value="ECO:0007669"/>
    <property type="project" value="UniProtKB-SubCell"/>
</dbReference>
<dbReference type="InterPro" id="IPR000515">
    <property type="entry name" value="MetI-like"/>
</dbReference>
<feature type="transmembrane region" description="Helical" evidence="7">
    <location>
        <begin position="290"/>
        <end position="313"/>
    </location>
</feature>
<evidence type="ECO:0000256" key="4">
    <source>
        <dbReference type="ARBA" id="ARBA00022692"/>
    </source>
</evidence>
<feature type="transmembrane region" description="Helical" evidence="7">
    <location>
        <begin position="244"/>
        <end position="270"/>
    </location>
</feature>
<dbReference type="InterPro" id="IPR035906">
    <property type="entry name" value="MetI-like_sf"/>
</dbReference>
<dbReference type="CDD" id="cd06261">
    <property type="entry name" value="TM_PBP2"/>
    <property type="match status" value="1"/>
</dbReference>
<name>F0SVS0_SYNGF</name>
<feature type="transmembrane region" description="Helical" evidence="7">
    <location>
        <begin position="188"/>
        <end position="207"/>
    </location>
</feature>